<organism evidence="2 3">
    <name type="scientific">Methyloprofundus sedimenti</name>
    <dbReference type="NCBI Taxonomy" id="1420851"/>
    <lineage>
        <taxon>Bacteria</taxon>
        <taxon>Pseudomonadati</taxon>
        <taxon>Pseudomonadota</taxon>
        <taxon>Gammaproteobacteria</taxon>
        <taxon>Methylococcales</taxon>
        <taxon>Methylococcaceae</taxon>
        <taxon>Methyloprofundus</taxon>
    </lineage>
</organism>
<dbReference type="RefSeq" id="WP_080521956.1">
    <property type="nucleotide sequence ID" value="NZ_LPUF01000001.1"/>
</dbReference>
<protein>
    <recommendedName>
        <fullName evidence="4">Lipocalin-like domain-containing protein</fullName>
    </recommendedName>
</protein>
<proteinExistence type="predicted"/>
<comment type="caution">
    <text evidence="2">The sequence shown here is derived from an EMBL/GenBank/DDBJ whole genome shotgun (WGS) entry which is preliminary data.</text>
</comment>
<sequence length="128" mass="14584">MKKTIKLLTLASVLFVSSAYAEKTIPLEDNSVILGEWKLYAETPALHKEKKMVQNKWNFRDNGILTSTAFDPRLDGIKAVDVTYSVEGGAIIKQIQPGRSKTERCKAVKLEGNEMILHCNYLYYFLKR</sequence>
<evidence type="ECO:0000256" key="1">
    <source>
        <dbReference type="SAM" id="SignalP"/>
    </source>
</evidence>
<dbReference type="OrthoDB" id="5573159at2"/>
<evidence type="ECO:0008006" key="4">
    <source>
        <dbReference type="Google" id="ProtNLM"/>
    </source>
</evidence>
<evidence type="ECO:0000313" key="3">
    <source>
        <dbReference type="Proteomes" id="UP000191980"/>
    </source>
</evidence>
<accession>A0A1V8M7H8</accession>
<dbReference type="AlphaFoldDB" id="A0A1V8M7H8"/>
<keyword evidence="3" id="KW-1185">Reference proteome</keyword>
<dbReference type="Proteomes" id="UP000191980">
    <property type="component" value="Unassembled WGS sequence"/>
</dbReference>
<feature type="signal peptide" evidence="1">
    <location>
        <begin position="1"/>
        <end position="21"/>
    </location>
</feature>
<feature type="chain" id="PRO_5013161766" description="Lipocalin-like domain-containing protein" evidence="1">
    <location>
        <begin position="22"/>
        <end position="128"/>
    </location>
</feature>
<dbReference type="EMBL" id="LPUF01000001">
    <property type="protein sequence ID" value="OQK17343.1"/>
    <property type="molecule type" value="Genomic_DNA"/>
</dbReference>
<gene>
    <name evidence="2" type="ORF">AU255_05525</name>
</gene>
<keyword evidence="1" id="KW-0732">Signal</keyword>
<evidence type="ECO:0000313" key="2">
    <source>
        <dbReference type="EMBL" id="OQK17343.1"/>
    </source>
</evidence>
<name>A0A1V8M7H8_9GAMM</name>
<reference evidence="2 3" key="1">
    <citation type="submission" date="2015-12" db="EMBL/GenBank/DDBJ databases">
        <authorList>
            <person name="Shamseldin A."/>
            <person name="Moawad H."/>
            <person name="Abd El-Rahim W.M."/>
            <person name="Sadowsky M.J."/>
        </authorList>
    </citation>
    <scope>NUCLEOTIDE SEQUENCE [LARGE SCALE GENOMIC DNA]</scope>
    <source>
        <strain evidence="2 3">WF1</strain>
    </source>
</reference>